<proteinExistence type="inferred from homology"/>
<dbReference type="CDD" id="cd03255">
    <property type="entry name" value="ABC_MJ0796_LolCDE_FtsE"/>
    <property type="match status" value="1"/>
</dbReference>
<dbReference type="GO" id="GO:0005524">
    <property type="term" value="F:ATP binding"/>
    <property type="evidence" value="ECO:0007669"/>
    <property type="project" value="UniProtKB-KW"/>
</dbReference>
<name>A0ABS1HML0_9BACT</name>
<dbReference type="Proteomes" id="UP000605676">
    <property type="component" value="Unassembled WGS sequence"/>
</dbReference>
<comment type="caution">
    <text evidence="7">The sequence shown here is derived from an EMBL/GenBank/DDBJ whole genome shotgun (WGS) entry which is preliminary data.</text>
</comment>
<evidence type="ECO:0000313" key="7">
    <source>
        <dbReference type="EMBL" id="MBK3518404.1"/>
    </source>
</evidence>
<keyword evidence="2" id="KW-0813">Transport</keyword>
<dbReference type="RefSeq" id="WP_200465632.1">
    <property type="nucleotide sequence ID" value="NZ_JAENRR010000033.1"/>
</dbReference>
<feature type="domain" description="ABC transporter" evidence="6">
    <location>
        <begin position="2"/>
        <end position="227"/>
    </location>
</feature>
<comment type="similarity">
    <text evidence="1">Belongs to the ABC transporter superfamily.</text>
</comment>
<evidence type="ECO:0000256" key="1">
    <source>
        <dbReference type="ARBA" id="ARBA00005417"/>
    </source>
</evidence>
<dbReference type="InterPro" id="IPR027417">
    <property type="entry name" value="P-loop_NTPase"/>
</dbReference>
<evidence type="ECO:0000256" key="3">
    <source>
        <dbReference type="ARBA" id="ARBA00022741"/>
    </source>
</evidence>
<dbReference type="InterPro" id="IPR003593">
    <property type="entry name" value="AAA+_ATPase"/>
</dbReference>
<evidence type="ECO:0000256" key="4">
    <source>
        <dbReference type="ARBA" id="ARBA00022840"/>
    </source>
</evidence>
<sequence length="227" mass="25262">MIHARNLTKVIRNGAIETTVLQNVNIDIEQGEYVVVLGPSGSGKTSLINTIGLIDKPTSGELFFVGHEVSRLKERQRSNLRRGGIGFIFQNFGLVDELNVYENIELPLQYLKYSKKARQVKVNEVLSKFQLSHLRQYFPKQLSSLQKQLVGIGRAIITSPDILIADEPTGNLSSACGNKVMEVLSSLNEDGYTIVMATHSALEADRGQRVVQLFDGHVITENIKNRL</sequence>
<accession>A0ABS1HML0</accession>
<dbReference type="PANTHER" id="PTHR42798">
    <property type="entry name" value="LIPOPROTEIN-RELEASING SYSTEM ATP-BINDING PROTEIN LOLD"/>
    <property type="match status" value="1"/>
</dbReference>
<evidence type="ECO:0000256" key="2">
    <source>
        <dbReference type="ARBA" id="ARBA00022448"/>
    </source>
</evidence>
<gene>
    <name evidence="7" type="ORF">JIV24_13755</name>
</gene>
<dbReference type="InterPro" id="IPR017911">
    <property type="entry name" value="MacB-like_ATP-bd"/>
</dbReference>
<organism evidence="7 8">
    <name type="scientific">Carboxylicivirga marina</name>
    <dbReference type="NCBI Taxonomy" id="2800988"/>
    <lineage>
        <taxon>Bacteria</taxon>
        <taxon>Pseudomonadati</taxon>
        <taxon>Bacteroidota</taxon>
        <taxon>Bacteroidia</taxon>
        <taxon>Marinilabiliales</taxon>
        <taxon>Marinilabiliaceae</taxon>
        <taxon>Carboxylicivirga</taxon>
    </lineage>
</organism>
<evidence type="ECO:0000256" key="5">
    <source>
        <dbReference type="ARBA" id="ARBA00022967"/>
    </source>
</evidence>
<protein>
    <submittedName>
        <fullName evidence="7">ABC transporter ATP-binding protein</fullName>
    </submittedName>
</protein>
<evidence type="ECO:0000313" key="8">
    <source>
        <dbReference type="Proteomes" id="UP000605676"/>
    </source>
</evidence>
<keyword evidence="3" id="KW-0547">Nucleotide-binding</keyword>
<dbReference type="PANTHER" id="PTHR42798:SF6">
    <property type="entry name" value="CELL DIVISION ATP-BINDING PROTEIN FTSE"/>
    <property type="match status" value="1"/>
</dbReference>
<keyword evidence="5" id="KW-1278">Translocase</keyword>
<reference evidence="7 8" key="1">
    <citation type="submission" date="2021-01" db="EMBL/GenBank/DDBJ databases">
        <title>Carboxyliciviraga sp.nov., isolated from coastal sediments.</title>
        <authorList>
            <person name="Lu D."/>
            <person name="Zhang T."/>
        </authorList>
    </citation>
    <scope>NUCLEOTIDE SEQUENCE [LARGE SCALE GENOMIC DNA]</scope>
    <source>
        <strain evidence="7 8">N1Y132</strain>
    </source>
</reference>
<dbReference type="Gene3D" id="3.40.50.300">
    <property type="entry name" value="P-loop containing nucleotide triphosphate hydrolases"/>
    <property type="match status" value="1"/>
</dbReference>
<dbReference type="Pfam" id="PF00005">
    <property type="entry name" value="ABC_tran"/>
    <property type="match status" value="1"/>
</dbReference>
<keyword evidence="8" id="KW-1185">Reference proteome</keyword>
<dbReference type="InterPro" id="IPR003439">
    <property type="entry name" value="ABC_transporter-like_ATP-bd"/>
</dbReference>
<dbReference type="EMBL" id="JAENRR010000033">
    <property type="protein sequence ID" value="MBK3518404.1"/>
    <property type="molecule type" value="Genomic_DNA"/>
</dbReference>
<dbReference type="SMART" id="SM00382">
    <property type="entry name" value="AAA"/>
    <property type="match status" value="1"/>
</dbReference>
<keyword evidence="4 7" id="KW-0067">ATP-binding</keyword>
<evidence type="ECO:0000259" key="6">
    <source>
        <dbReference type="PROSITE" id="PS50893"/>
    </source>
</evidence>
<dbReference type="SUPFAM" id="SSF52540">
    <property type="entry name" value="P-loop containing nucleoside triphosphate hydrolases"/>
    <property type="match status" value="1"/>
</dbReference>
<dbReference type="PROSITE" id="PS50893">
    <property type="entry name" value="ABC_TRANSPORTER_2"/>
    <property type="match status" value="1"/>
</dbReference>